<dbReference type="KEGG" id="mdn:JT25_004465"/>
<dbReference type="AlphaFoldDB" id="A0A126T221"/>
<evidence type="ECO:0000313" key="3">
    <source>
        <dbReference type="EMBL" id="AMK75744.1"/>
    </source>
</evidence>
<name>A0A126T221_9GAMM</name>
<protein>
    <recommendedName>
        <fullName evidence="2">Glycine-zipper-containing OmpA-like membrane domain-containing protein</fullName>
    </recommendedName>
</protein>
<accession>A0A126T221</accession>
<dbReference type="RefSeq" id="WP_036274824.1">
    <property type="nucleotide sequence ID" value="NZ_CP014476.1"/>
</dbReference>
<dbReference type="STRING" id="1538553.JT25_004465"/>
<feature type="domain" description="Glycine-zipper-containing OmpA-like membrane" evidence="2">
    <location>
        <begin position="63"/>
        <end position="105"/>
    </location>
</feature>
<proteinExistence type="predicted"/>
<evidence type="ECO:0000313" key="4">
    <source>
        <dbReference type="Proteomes" id="UP000030512"/>
    </source>
</evidence>
<reference evidence="3 4" key="1">
    <citation type="journal article" date="2015" name="Environ. Microbiol.">
        <title>Methane oxidation coupled to nitrate reduction under hypoxia by the Gammaproteobacterium Methylomonas denitrificans, sp. nov. type strain FJG1.</title>
        <authorList>
            <person name="Kits K.D."/>
            <person name="Klotz M.G."/>
            <person name="Stein L.Y."/>
        </authorList>
    </citation>
    <scope>NUCLEOTIDE SEQUENCE [LARGE SCALE GENOMIC DNA]</scope>
    <source>
        <strain evidence="3 4">FJG1</strain>
    </source>
</reference>
<dbReference type="PROSITE" id="PS51257">
    <property type="entry name" value="PROKAR_LIPOPROTEIN"/>
    <property type="match status" value="1"/>
</dbReference>
<keyword evidence="1" id="KW-0732">Signal</keyword>
<sequence>MKQKYLPTMLVLSVLATGCASMSGWHPVIDPRLDQHPETTQRDMVECKSLAEQASDITKEIGMGAGVGAVTGAAGGAAVGAIAGSAATGAAGGAILAIPAGLWEGYQANEGFKRAFKNCMRQRGHTLVN</sequence>
<organism evidence="3 4">
    <name type="scientific">Methylomonas denitrificans</name>
    <dbReference type="NCBI Taxonomy" id="1538553"/>
    <lineage>
        <taxon>Bacteria</taxon>
        <taxon>Pseudomonadati</taxon>
        <taxon>Pseudomonadota</taxon>
        <taxon>Gammaproteobacteria</taxon>
        <taxon>Methylococcales</taxon>
        <taxon>Methylococcaceae</taxon>
        <taxon>Methylomonas</taxon>
    </lineage>
</organism>
<feature type="chain" id="PRO_5007797686" description="Glycine-zipper-containing OmpA-like membrane domain-containing protein" evidence="1">
    <location>
        <begin position="23"/>
        <end position="129"/>
    </location>
</feature>
<dbReference type="Proteomes" id="UP000030512">
    <property type="component" value="Chromosome"/>
</dbReference>
<dbReference type="Pfam" id="PF13436">
    <property type="entry name" value="Gly-zipper_OmpA"/>
    <property type="match status" value="1"/>
</dbReference>
<evidence type="ECO:0000256" key="1">
    <source>
        <dbReference type="SAM" id="SignalP"/>
    </source>
</evidence>
<evidence type="ECO:0000259" key="2">
    <source>
        <dbReference type="Pfam" id="PF13436"/>
    </source>
</evidence>
<feature type="signal peptide" evidence="1">
    <location>
        <begin position="1"/>
        <end position="22"/>
    </location>
</feature>
<dbReference type="EMBL" id="CP014476">
    <property type="protein sequence ID" value="AMK75744.1"/>
    <property type="molecule type" value="Genomic_DNA"/>
</dbReference>
<dbReference type="InterPro" id="IPR025693">
    <property type="entry name" value="Gly-zipper_OmpA-like_dom"/>
</dbReference>
<dbReference type="OrthoDB" id="5574128at2"/>
<gene>
    <name evidence="3" type="ORF">JT25_004465</name>
</gene>
<keyword evidence="4" id="KW-1185">Reference proteome</keyword>